<dbReference type="SMART" id="SM00063">
    <property type="entry name" value="FRI"/>
    <property type="match status" value="1"/>
</dbReference>
<dbReference type="GO" id="GO:0004252">
    <property type="term" value="F:serine-type endopeptidase activity"/>
    <property type="evidence" value="ECO:0007669"/>
    <property type="project" value="InterPro"/>
</dbReference>
<dbReference type="PROSITE" id="PS50240">
    <property type="entry name" value="TRYPSIN_DOM"/>
    <property type="match status" value="1"/>
</dbReference>
<evidence type="ECO:0000256" key="2">
    <source>
        <dbReference type="ARBA" id="ARBA00023157"/>
    </source>
</evidence>
<dbReference type="InterPro" id="IPR036790">
    <property type="entry name" value="Frizzled_dom_sf"/>
</dbReference>
<feature type="compositionally biased region" description="Pro residues" evidence="7">
    <location>
        <begin position="338"/>
        <end position="357"/>
    </location>
</feature>
<keyword evidence="6" id="KW-0378">Hydrolase</keyword>
<dbReference type="Pfam" id="PF00057">
    <property type="entry name" value="Ldl_recept_a"/>
    <property type="match status" value="1"/>
</dbReference>
<dbReference type="Gene3D" id="2.40.10.10">
    <property type="entry name" value="Trypsin-like serine proteases"/>
    <property type="match status" value="1"/>
</dbReference>
<evidence type="ECO:0000259" key="8">
    <source>
        <dbReference type="PROSITE" id="PS50038"/>
    </source>
</evidence>
<keyword evidence="6" id="KW-0720">Serine protease</keyword>
<dbReference type="InterPro" id="IPR001254">
    <property type="entry name" value="Trypsin_dom"/>
</dbReference>
<feature type="disulfide bond" evidence="4">
    <location>
        <begin position="832"/>
        <end position="850"/>
    </location>
</feature>
<feature type="region of interest" description="Disordered" evidence="7">
    <location>
        <begin position="406"/>
        <end position="433"/>
    </location>
</feature>
<organism evidence="11 12">
    <name type="scientific">Hermetia illucens</name>
    <name type="common">Black soldier fly</name>
    <dbReference type="NCBI Taxonomy" id="343691"/>
    <lineage>
        <taxon>Eukaryota</taxon>
        <taxon>Metazoa</taxon>
        <taxon>Ecdysozoa</taxon>
        <taxon>Arthropoda</taxon>
        <taxon>Hexapoda</taxon>
        <taxon>Insecta</taxon>
        <taxon>Pterygota</taxon>
        <taxon>Neoptera</taxon>
        <taxon>Endopterygota</taxon>
        <taxon>Diptera</taxon>
        <taxon>Brachycera</taxon>
        <taxon>Stratiomyomorpha</taxon>
        <taxon>Stratiomyidae</taxon>
        <taxon>Hermetiinae</taxon>
        <taxon>Hermetia</taxon>
    </lineage>
</organism>
<dbReference type="InterPro" id="IPR002172">
    <property type="entry name" value="LDrepeatLR_classA_rpt"/>
</dbReference>
<dbReference type="SMART" id="SM00192">
    <property type="entry name" value="LDLa"/>
    <property type="match status" value="2"/>
</dbReference>
<dbReference type="InterPro" id="IPR009003">
    <property type="entry name" value="Peptidase_S1_PA"/>
</dbReference>
<dbReference type="InterPro" id="IPR020067">
    <property type="entry name" value="Frizzled_dom"/>
</dbReference>
<dbReference type="Gene3D" id="4.10.400.10">
    <property type="entry name" value="Low-density Lipoprotein Receptor"/>
    <property type="match status" value="2"/>
</dbReference>
<dbReference type="GO" id="GO:0005886">
    <property type="term" value="C:plasma membrane"/>
    <property type="evidence" value="ECO:0007669"/>
    <property type="project" value="UniProtKB-SubCell"/>
</dbReference>
<evidence type="ECO:0000259" key="9">
    <source>
        <dbReference type="PROSITE" id="PS50240"/>
    </source>
</evidence>
<dbReference type="PROSITE" id="PS00135">
    <property type="entry name" value="TRYPSIN_SER"/>
    <property type="match status" value="1"/>
</dbReference>
<dbReference type="PANTHER" id="PTHR24252">
    <property type="entry name" value="ACROSIN-RELATED"/>
    <property type="match status" value="1"/>
</dbReference>
<dbReference type="PROSITE" id="PS50287">
    <property type="entry name" value="SRCR_2"/>
    <property type="match status" value="1"/>
</dbReference>
<evidence type="ECO:0000313" key="11">
    <source>
        <dbReference type="EMBL" id="CAD7091780.1"/>
    </source>
</evidence>
<feature type="domain" description="SRCR" evidence="10">
    <location>
        <begin position="860"/>
        <end position="909"/>
    </location>
</feature>
<feature type="compositionally biased region" description="Low complexity" evidence="7">
    <location>
        <begin position="224"/>
        <end position="239"/>
    </location>
</feature>
<feature type="disulfide bond" evidence="4">
    <location>
        <begin position="795"/>
        <end position="813"/>
    </location>
</feature>
<dbReference type="InterPro" id="IPR001190">
    <property type="entry name" value="SRCR"/>
</dbReference>
<evidence type="ECO:0000256" key="4">
    <source>
        <dbReference type="PROSITE-ProRule" id="PRU00124"/>
    </source>
</evidence>
<dbReference type="CDD" id="cd07066">
    <property type="entry name" value="CRD_FZ"/>
    <property type="match status" value="1"/>
</dbReference>
<dbReference type="FunFam" id="2.40.10.10:FF:000151">
    <property type="entry name" value="Corin, isoform B"/>
    <property type="match status" value="1"/>
</dbReference>
<dbReference type="InterPro" id="IPR036055">
    <property type="entry name" value="LDL_receptor-like_sf"/>
</dbReference>
<feature type="domain" description="FZ" evidence="8">
    <location>
        <begin position="654"/>
        <end position="775"/>
    </location>
</feature>
<evidence type="ECO:0000259" key="10">
    <source>
        <dbReference type="PROSITE" id="PS50287"/>
    </source>
</evidence>
<protein>
    <recommendedName>
        <fullName evidence="13">Atrial natriuretic peptide-converting enzyme</fullName>
    </recommendedName>
</protein>
<keyword evidence="2 4" id="KW-1015">Disulfide bond</keyword>
<feature type="disulfide bond" evidence="4">
    <location>
        <begin position="807"/>
        <end position="822"/>
    </location>
</feature>
<dbReference type="OrthoDB" id="5979691at2759"/>
<sequence length="1243" mass="137862">MTILATMTTALPSKCTTNTDQLANNPFDEFVQNRGRSGRAGSLALPNNSLLDLYDKEQEQCNSLVLLPPNANLRRHSSHNCPIMDDKPVRPAIFQIDLIERAAPSTTLTTTTTSTATVQQPPPVPKRTFKGKIATTKQSTAIIDGSGSESFQYSQDFHTNREISSQKTSYKKSYNSNDVPEINTPSNFITTGDLNGGHISDDDRISLENSVFEELHPSDLLVMNNSGYSNRSSSDSNKSQTTVDTGYISSTTEYEKAFIPDSRMNYRSRFSSVDTQSSLDSCLTEKTMDSPLSKESFKLESGRSSSQNETPPNSAFFVKSPRALPAIPARKSMTAPTKIPPPALPSKPTRSTPPAPPLRSQQSIESGKLQNHATSNNSKLLSNFGRSTDNMVQDNVYNKAMTIRNKLSRGNKPPPISYPKLHQRQDSSISNDSFSITSSPGYNCKSMEAPLLQHASKINKNGLRHQDSNDSFVMTPRYNFQQQQTAHNKFNCRQDSNISSDSFSQTSSPGYSTKILEAPLLPHTLKICNVKQNCKIPDEIIKEPDQTPSTSPITKSASTPASLQTVVRFQNGSNMSLQHRIINRRKSSNPYVTQGRLKFRLFQILINAVALLAIAGGLAAYFNAYPTVKFINKTIITPAKRLVEETPSHTGKNPAPGVCLPVIVKFCLNHQLPYNYTVFPNYIGHFGQPEVQVELEAFDALVDVQCYELVALFLCSLFVPKCGSTGSTVPPCKTLCEETMRRCGFFFDVFGLDLPEYLTCNLFPDTSNPEECVGVQQVREVRLRAQKPACSGFLCDQKRCIPSDWRCDGHVDCMDQTDESQCSSCGNGSIYCGEKRCMSQKHVCDGVMDCPWGQDERNCVRLSERNGDLGKGTLEVYRADIKLWAPACVTNWDSAASPTAVCSMLGYSSVNSSRLKMRGSNITMNPSTKNSRAMMRMNNEKNSNLMKEFAKCGGNGEYPVAELTCTNFQCGKIRIRRLKPKFRVVGGTEAAPGDWPFLAAILGGPEEIFYCAGVLIADQWVLTASHCIGNHTRRKLNDWTIQLGITRRHSHTYYGQKVKVRNVIPHPQYNSYVAHDNDIALFQLATRVAFHEHLLPVCLPPPDLKEIKPETNCTVIGWGKREDKNMNPNAANASYEPTVNEVVVPVLNRDLCNEWLETLNVTDGMICAGYQEGGKDACQGDSGGPLLCKHDDRWYVGGIVSWGIMCAHPKLPGVYANVPKYVPWIKQQINRYSKSNFDNNIGY</sequence>
<dbReference type="AlphaFoldDB" id="A0A7R8V512"/>
<dbReference type="InterPro" id="IPR043504">
    <property type="entry name" value="Peptidase_S1_PA_chymotrypsin"/>
</dbReference>
<comment type="subcellular location">
    <subcellularLocation>
        <location evidence="1">Cell membrane</location>
        <topology evidence="1">Single-pass membrane protein</topology>
    </subcellularLocation>
</comment>
<dbReference type="PANTHER" id="PTHR24252:SF11">
    <property type="entry name" value="ATRIAL NATRIURETIC PEPTIDE-CONVERTING ENZYME ISOFORM X1"/>
    <property type="match status" value="1"/>
</dbReference>
<dbReference type="FunFam" id="1.10.2000.10:FF:000019">
    <property type="entry name" value="Corin, isoform B"/>
    <property type="match status" value="1"/>
</dbReference>
<dbReference type="FunCoup" id="A0A7R8V512">
    <property type="interactions" value="5"/>
</dbReference>
<dbReference type="EMBL" id="LR899014">
    <property type="protein sequence ID" value="CAD7091780.1"/>
    <property type="molecule type" value="Genomic_DNA"/>
</dbReference>
<keyword evidence="12" id="KW-1185">Reference proteome</keyword>
<feature type="compositionally biased region" description="Low complexity" evidence="7">
    <location>
        <begin position="108"/>
        <end position="119"/>
    </location>
</feature>
<dbReference type="SUPFAM" id="SSF63501">
    <property type="entry name" value="Frizzled cysteine-rich domain"/>
    <property type="match status" value="1"/>
</dbReference>
<dbReference type="InterPro" id="IPR033116">
    <property type="entry name" value="TRYPSIN_SER"/>
</dbReference>
<dbReference type="InParanoid" id="A0A7R8V512"/>
<comment type="caution">
    <text evidence="5">Lacks conserved residue(s) required for the propagation of feature annotation.</text>
</comment>
<gene>
    <name evidence="11" type="ORF">HERILL_LOCUS14181</name>
</gene>
<dbReference type="SMART" id="SM00020">
    <property type="entry name" value="Tryp_SPc"/>
    <property type="match status" value="1"/>
</dbReference>
<feature type="compositionally biased region" description="Polar residues" evidence="7">
    <location>
        <begin position="302"/>
        <end position="313"/>
    </location>
</feature>
<dbReference type="PROSITE" id="PS50068">
    <property type="entry name" value="LDLRA_2"/>
    <property type="match status" value="2"/>
</dbReference>
<dbReference type="OMA" id="SNFECGK"/>
<feature type="region of interest" description="Disordered" evidence="7">
    <location>
        <begin position="223"/>
        <end position="244"/>
    </location>
</feature>
<dbReference type="Pfam" id="PF00089">
    <property type="entry name" value="Trypsin"/>
    <property type="match status" value="1"/>
</dbReference>
<dbReference type="CDD" id="cd00190">
    <property type="entry name" value="Tryp_SPc"/>
    <property type="match status" value="1"/>
</dbReference>
<evidence type="ECO:0000256" key="7">
    <source>
        <dbReference type="SAM" id="MobiDB-lite"/>
    </source>
</evidence>
<evidence type="ECO:0000256" key="5">
    <source>
        <dbReference type="PROSITE-ProRule" id="PRU00196"/>
    </source>
</evidence>
<dbReference type="SUPFAM" id="SSF57424">
    <property type="entry name" value="LDL receptor-like module"/>
    <property type="match status" value="2"/>
</dbReference>
<keyword evidence="6" id="KW-0645">Protease</keyword>
<evidence type="ECO:0008006" key="13">
    <source>
        <dbReference type="Google" id="ProtNLM"/>
    </source>
</evidence>
<dbReference type="InterPro" id="IPR018114">
    <property type="entry name" value="TRYPSIN_HIS"/>
</dbReference>
<feature type="disulfide bond" evidence="4">
    <location>
        <begin position="844"/>
        <end position="859"/>
    </location>
</feature>
<reference evidence="11 12" key="1">
    <citation type="submission" date="2020-11" db="EMBL/GenBank/DDBJ databases">
        <authorList>
            <person name="Wallbank WR R."/>
            <person name="Pardo Diaz C."/>
            <person name="Kozak K."/>
            <person name="Martin S."/>
            <person name="Jiggins C."/>
            <person name="Moest M."/>
            <person name="Warren A I."/>
            <person name="Generalovic N T."/>
            <person name="Byers J.R.P. K."/>
            <person name="Montejo-Kovacevich G."/>
            <person name="Yen C E."/>
        </authorList>
    </citation>
    <scope>NUCLEOTIDE SEQUENCE [LARGE SCALE GENOMIC DNA]</scope>
</reference>
<dbReference type="SUPFAM" id="SSF50494">
    <property type="entry name" value="Trypsin-like serine proteases"/>
    <property type="match status" value="1"/>
</dbReference>
<dbReference type="PRINTS" id="PR00722">
    <property type="entry name" value="CHYMOTRYPSIN"/>
</dbReference>
<dbReference type="InterPro" id="IPR001314">
    <property type="entry name" value="Peptidase_S1A"/>
</dbReference>
<dbReference type="CDD" id="cd00112">
    <property type="entry name" value="LDLa"/>
    <property type="match status" value="2"/>
</dbReference>
<dbReference type="PROSITE" id="PS00134">
    <property type="entry name" value="TRYPSIN_HIS"/>
    <property type="match status" value="1"/>
</dbReference>
<evidence type="ECO:0000256" key="3">
    <source>
        <dbReference type="PROSITE-ProRule" id="PRU00090"/>
    </source>
</evidence>
<feature type="compositionally biased region" description="Polar residues" evidence="7">
    <location>
        <begin position="359"/>
        <end position="386"/>
    </location>
</feature>
<evidence type="ECO:0000256" key="1">
    <source>
        <dbReference type="ARBA" id="ARBA00004162"/>
    </source>
</evidence>
<dbReference type="GO" id="GO:0006508">
    <property type="term" value="P:proteolysis"/>
    <property type="evidence" value="ECO:0007669"/>
    <property type="project" value="UniProtKB-KW"/>
</dbReference>
<name>A0A7R8V512_HERIL</name>
<evidence type="ECO:0000256" key="6">
    <source>
        <dbReference type="RuleBase" id="RU363034"/>
    </source>
</evidence>
<dbReference type="Pfam" id="PF01392">
    <property type="entry name" value="Fz"/>
    <property type="match status" value="1"/>
</dbReference>
<feature type="disulfide bond" evidence="4">
    <location>
        <begin position="825"/>
        <end position="837"/>
    </location>
</feature>
<accession>A0A7R8V512</accession>
<evidence type="ECO:0000313" key="12">
    <source>
        <dbReference type="Proteomes" id="UP000594454"/>
    </source>
</evidence>
<dbReference type="Proteomes" id="UP000594454">
    <property type="component" value="Chromosome 6"/>
</dbReference>
<feature type="region of interest" description="Disordered" evidence="7">
    <location>
        <begin position="108"/>
        <end position="127"/>
    </location>
</feature>
<dbReference type="Gene3D" id="1.10.2000.10">
    <property type="entry name" value="Frizzled cysteine-rich domain"/>
    <property type="match status" value="1"/>
</dbReference>
<proteinExistence type="predicted"/>
<dbReference type="SMART" id="SM00202">
    <property type="entry name" value="SR"/>
    <property type="match status" value="1"/>
</dbReference>
<feature type="disulfide bond" evidence="3">
    <location>
        <begin position="736"/>
        <end position="760"/>
    </location>
</feature>
<feature type="domain" description="Peptidase S1" evidence="9">
    <location>
        <begin position="984"/>
        <end position="1230"/>
    </location>
</feature>
<feature type="region of interest" description="Disordered" evidence="7">
    <location>
        <begin position="274"/>
        <end position="386"/>
    </location>
</feature>
<dbReference type="PROSITE" id="PS50038">
    <property type="entry name" value="FZ"/>
    <property type="match status" value="1"/>
</dbReference>